<dbReference type="Pfam" id="PF13618">
    <property type="entry name" value="Gluconate_2-dh3"/>
    <property type="match status" value="1"/>
</dbReference>
<dbReference type="RefSeq" id="WP_215505681.1">
    <property type="nucleotide sequence ID" value="NZ_CP076363.1"/>
</dbReference>
<gene>
    <name evidence="2" type="ORF">KM031_18775</name>
</gene>
<dbReference type="InterPro" id="IPR027056">
    <property type="entry name" value="Gluconate_2DH_su3"/>
</dbReference>
<keyword evidence="3" id="KW-1185">Reference proteome</keyword>
<keyword evidence="2" id="KW-0614">Plasmid</keyword>
<dbReference type="PROSITE" id="PS51318">
    <property type="entry name" value="TAT"/>
    <property type="match status" value="1"/>
</dbReference>
<feature type="signal peptide" evidence="1">
    <location>
        <begin position="1"/>
        <end position="44"/>
    </location>
</feature>
<sequence length="195" mass="21083">MLHFLTRRRPAPRAKARLSRRGFLLSSALASVAVASLGHGTAWAGPALGPDAAATLLRMTQDIYPHPTLVEPEHYQAIADALMTEAETDAEVKTLLADGLTALDAQATALHGSAFAAVADADAREALLRAVQHGAFFQKIRWATYFGIYDNKALWARFNYEGSSWEEGGYADRGFSDITWVPQGPSEADRLAAVQ</sequence>
<dbReference type="EMBL" id="CP076363">
    <property type="protein sequence ID" value="QWK92693.1"/>
    <property type="molecule type" value="Genomic_DNA"/>
</dbReference>
<dbReference type="KEGG" id="gfu:KM031_18775"/>
<reference evidence="2" key="1">
    <citation type="submission" date="2021-06" db="EMBL/GenBank/DDBJ databases">
        <authorList>
            <person name="Lee C.-S."/>
            <person name="Jin L."/>
        </authorList>
    </citation>
    <scope>NUCLEOTIDE SEQUENCE</scope>
    <source>
        <strain evidence="2">Con5</strain>
        <plasmid evidence="2">p2</plasmid>
    </source>
</reference>
<protein>
    <submittedName>
        <fullName evidence="2">Gluconate 2-dehydrogenase subunit 3 family protein</fullName>
    </submittedName>
</protein>
<organism evidence="2 3">
    <name type="scientific">Gemmobacter fulvus</name>
    <dbReference type="NCBI Taxonomy" id="2840474"/>
    <lineage>
        <taxon>Bacteria</taxon>
        <taxon>Pseudomonadati</taxon>
        <taxon>Pseudomonadota</taxon>
        <taxon>Alphaproteobacteria</taxon>
        <taxon>Rhodobacterales</taxon>
        <taxon>Paracoccaceae</taxon>
        <taxon>Gemmobacter</taxon>
    </lineage>
</organism>
<proteinExistence type="predicted"/>
<keyword evidence="1" id="KW-0732">Signal</keyword>
<dbReference type="Proteomes" id="UP000679352">
    <property type="component" value="Plasmid p2"/>
</dbReference>
<accession>A0A975S446</accession>
<dbReference type="InterPro" id="IPR006311">
    <property type="entry name" value="TAT_signal"/>
</dbReference>
<evidence type="ECO:0000313" key="2">
    <source>
        <dbReference type="EMBL" id="QWK92693.1"/>
    </source>
</evidence>
<name>A0A975S446_9RHOB</name>
<feature type="chain" id="PRO_5037861792" evidence="1">
    <location>
        <begin position="45"/>
        <end position="195"/>
    </location>
</feature>
<evidence type="ECO:0000256" key="1">
    <source>
        <dbReference type="SAM" id="SignalP"/>
    </source>
</evidence>
<evidence type="ECO:0000313" key="3">
    <source>
        <dbReference type="Proteomes" id="UP000679352"/>
    </source>
</evidence>
<geneLocation type="plasmid" evidence="2 3">
    <name>p2</name>
</geneLocation>
<dbReference type="AlphaFoldDB" id="A0A975S446"/>